<feature type="transmembrane region" description="Helical" evidence="1">
    <location>
        <begin position="7"/>
        <end position="26"/>
    </location>
</feature>
<dbReference type="AlphaFoldDB" id="A0A2U3LRN4"/>
<proteinExistence type="predicted"/>
<dbReference type="OrthoDB" id="2739040at2"/>
<evidence type="ECO:0000313" key="3">
    <source>
        <dbReference type="Proteomes" id="UP000238916"/>
    </source>
</evidence>
<keyword evidence="1" id="KW-0472">Membrane</keyword>
<protein>
    <submittedName>
        <fullName evidence="2">Uncharacterized protein</fullName>
    </submittedName>
</protein>
<gene>
    <name evidence="2" type="ORF">SBF1_7760003</name>
</gene>
<evidence type="ECO:0000313" key="2">
    <source>
        <dbReference type="EMBL" id="SPF54601.1"/>
    </source>
</evidence>
<evidence type="ECO:0000256" key="1">
    <source>
        <dbReference type="SAM" id="Phobius"/>
    </source>
</evidence>
<keyword evidence="1" id="KW-1133">Transmembrane helix</keyword>
<keyword evidence="1" id="KW-0812">Transmembrane</keyword>
<sequence length="197" mass="21930">MNAHKKVASGAVVVALITVIVVWLLYSVGYRLTALDASKANSYVGRQADLLGSIDYDWAKVYFFNTPKDDRTVLAIKEGLLWKAPTTSYINHNSDIVQTVGWISLNEPKGQVMAMAIVTSDPSVSYVEIGPSTDKIRKEAKIGVPMLFSWKKVIDFNDLEPTAYSKNGKPLYKYRFPKNTNTVSTADIRWYSVNGAK</sequence>
<name>A0A2U3LRN4_9FIRM</name>
<reference evidence="3" key="1">
    <citation type="submission" date="2018-02" db="EMBL/GenBank/DDBJ databases">
        <authorList>
            <person name="Hausmann B."/>
        </authorList>
    </citation>
    <scope>NUCLEOTIDE SEQUENCE [LARGE SCALE GENOMIC DNA]</scope>
    <source>
        <strain evidence="3">Peat soil MAG SbF1</strain>
    </source>
</reference>
<organism evidence="2 3">
    <name type="scientific">Candidatus Desulfosporosinus infrequens</name>
    <dbReference type="NCBI Taxonomy" id="2043169"/>
    <lineage>
        <taxon>Bacteria</taxon>
        <taxon>Bacillati</taxon>
        <taxon>Bacillota</taxon>
        <taxon>Clostridia</taxon>
        <taxon>Eubacteriales</taxon>
        <taxon>Desulfitobacteriaceae</taxon>
        <taxon>Desulfosporosinus</taxon>
    </lineage>
</organism>
<accession>A0A2U3LRN4</accession>
<dbReference type="Proteomes" id="UP000238916">
    <property type="component" value="Unassembled WGS sequence"/>
</dbReference>
<dbReference type="EMBL" id="OMOF01000752">
    <property type="protein sequence ID" value="SPF54601.1"/>
    <property type="molecule type" value="Genomic_DNA"/>
</dbReference>